<dbReference type="InterPro" id="IPR043136">
    <property type="entry name" value="B30.2/SPRY_sf"/>
</dbReference>
<dbReference type="OrthoDB" id="258495at2759"/>
<gene>
    <name evidence="2" type="ORF">MENT_LOCUS54583</name>
</gene>
<accession>A0A6V7XP88</accession>
<comment type="caution">
    <text evidence="2">The sequence shown here is derived from an EMBL/GenBank/DDBJ whole genome shotgun (WGS) entry which is preliminary data.</text>
</comment>
<dbReference type="AlphaFoldDB" id="A0A6V7XP88"/>
<sequence>MKGSIEQLKTENDQKNEKINLLEEEIIKEKLERETAEILNKNEIKVLKMKMNEVNDLMDKKIGDLIKANNSNLVEFIQLKNKWSEIYGICCSNLCINSLKPIGNCIEGNGFVNIIDDENVKYIGVDGGFNRYVLIYAENLFNNPQNCLNYSLYYFEIKCKIEGGLNEGDKLVIIGVKNYSTNEYIFYDAHKSKICYTEKNKEFELSTTFNNNDIFGFGLVYPPTSKMNKEFPYIFFTQNGEQIGKAILLDNFDSYQPIVNLECCSIETNFGNDLKTKPFKYDISKHLVFKEFY</sequence>
<evidence type="ECO:0000313" key="2">
    <source>
        <dbReference type="EMBL" id="CAD2201058.1"/>
    </source>
</evidence>
<organism evidence="2 3">
    <name type="scientific">Meloidogyne enterolobii</name>
    <name type="common">Root-knot nematode worm</name>
    <name type="synonym">Meloidogyne mayaguensis</name>
    <dbReference type="NCBI Taxonomy" id="390850"/>
    <lineage>
        <taxon>Eukaryota</taxon>
        <taxon>Metazoa</taxon>
        <taxon>Ecdysozoa</taxon>
        <taxon>Nematoda</taxon>
        <taxon>Chromadorea</taxon>
        <taxon>Rhabditida</taxon>
        <taxon>Tylenchina</taxon>
        <taxon>Tylenchomorpha</taxon>
        <taxon>Tylenchoidea</taxon>
        <taxon>Meloidogynidae</taxon>
        <taxon>Meloidogyninae</taxon>
        <taxon>Meloidogyne</taxon>
    </lineage>
</organism>
<evidence type="ECO:0000256" key="1">
    <source>
        <dbReference type="SAM" id="Coils"/>
    </source>
</evidence>
<protein>
    <submittedName>
        <fullName evidence="2">Uncharacterized protein</fullName>
    </submittedName>
</protein>
<dbReference type="Gene3D" id="2.60.120.920">
    <property type="match status" value="1"/>
</dbReference>
<reference evidence="2 3" key="1">
    <citation type="submission" date="2020-08" db="EMBL/GenBank/DDBJ databases">
        <authorList>
            <person name="Koutsovoulos G."/>
            <person name="Danchin GJ E."/>
        </authorList>
    </citation>
    <scope>NUCLEOTIDE SEQUENCE [LARGE SCALE GENOMIC DNA]</scope>
</reference>
<dbReference type="EMBL" id="CAJEWN010001945">
    <property type="protein sequence ID" value="CAD2201058.1"/>
    <property type="molecule type" value="Genomic_DNA"/>
</dbReference>
<proteinExistence type="predicted"/>
<name>A0A6V7XP88_MELEN</name>
<feature type="coiled-coil region" evidence="1">
    <location>
        <begin position="5"/>
        <end position="39"/>
    </location>
</feature>
<keyword evidence="1" id="KW-0175">Coiled coil</keyword>
<evidence type="ECO:0000313" key="3">
    <source>
        <dbReference type="Proteomes" id="UP000580250"/>
    </source>
</evidence>
<dbReference type="Proteomes" id="UP000580250">
    <property type="component" value="Unassembled WGS sequence"/>
</dbReference>